<comment type="caution">
    <text evidence="1">The sequence shown here is derived from an EMBL/GenBank/DDBJ whole genome shotgun (WGS) entry which is preliminary data.</text>
</comment>
<proteinExistence type="predicted"/>
<evidence type="ECO:0000313" key="2">
    <source>
        <dbReference type="Proteomes" id="UP000092600"/>
    </source>
</evidence>
<feature type="non-terminal residue" evidence="1">
    <location>
        <position position="1"/>
    </location>
</feature>
<organism evidence="1 2">
    <name type="scientific">Ananas comosus</name>
    <name type="common">Pineapple</name>
    <name type="synonym">Ananas ananas</name>
    <dbReference type="NCBI Taxonomy" id="4615"/>
    <lineage>
        <taxon>Eukaryota</taxon>
        <taxon>Viridiplantae</taxon>
        <taxon>Streptophyta</taxon>
        <taxon>Embryophyta</taxon>
        <taxon>Tracheophyta</taxon>
        <taxon>Spermatophyta</taxon>
        <taxon>Magnoliopsida</taxon>
        <taxon>Liliopsida</taxon>
        <taxon>Poales</taxon>
        <taxon>Bromeliaceae</taxon>
        <taxon>Bromelioideae</taxon>
        <taxon>Ananas</taxon>
    </lineage>
</organism>
<dbReference type="AlphaFoldDB" id="A0A199VWU3"/>
<accession>A0A199VWU3</accession>
<protein>
    <submittedName>
        <fullName evidence="1">Uncharacterized protein</fullName>
    </submittedName>
</protein>
<dbReference type="EMBL" id="LSRQ01000619">
    <property type="protein sequence ID" value="OAY81707.1"/>
    <property type="molecule type" value="Genomic_DNA"/>
</dbReference>
<dbReference type="Proteomes" id="UP000092600">
    <property type="component" value="Unassembled WGS sequence"/>
</dbReference>
<reference evidence="1 2" key="1">
    <citation type="journal article" date="2016" name="DNA Res.">
        <title>The draft genome of MD-2 pineapple using hybrid error correction of long reads.</title>
        <authorList>
            <person name="Redwan R.M."/>
            <person name="Saidin A."/>
            <person name="Kumar S.V."/>
        </authorList>
    </citation>
    <scope>NUCLEOTIDE SEQUENCE [LARGE SCALE GENOMIC DNA]</scope>
    <source>
        <strain evidence="2">cv. MD2</strain>
        <tissue evidence="1">Leaf</tissue>
    </source>
</reference>
<gene>
    <name evidence="1" type="ORF">ACMD2_21086</name>
</gene>
<sequence length="80" mass="9287">SDLMISKEQGKWQSIVISDCSYRNLKQNYKELKISTIWNRWVVQIQASLSVTRLTLDHGLVGVPWIRYAYLSVELACVDQ</sequence>
<evidence type="ECO:0000313" key="1">
    <source>
        <dbReference type="EMBL" id="OAY81707.1"/>
    </source>
</evidence>
<name>A0A199VWU3_ANACO</name>